<dbReference type="InterPro" id="IPR036291">
    <property type="entry name" value="NAD(P)-bd_dom_sf"/>
</dbReference>
<dbReference type="CDD" id="cd05262">
    <property type="entry name" value="SDR_a7"/>
    <property type="match status" value="1"/>
</dbReference>
<feature type="domain" description="NAD-dependent epimerase/dehydratase" evidence="1">
    <location>
        <begin position="3"/>
        <end position="210"/>
    </location>
</feature>
<proteinExistence type="predicted"/>
<organism evidence="2 3">
    <name type="scientific">Parasphingorhabdus cellanae</name>
    <dbReference type="NCBI Taxonomy" id="2806553"/>
    <lineage>
        <taxon>Bacteria</taxon>
        <taxon>Pseudomonadati</taxon>
        <taxon>Pseudomonadota</taxon>
        <taxon>Alphaproteobacteria</taxon>
        <taxon>Sphingomonadales</taxon>
        <taxon>Sphingomonadaceae</taxon>
        <taxon>Parasphingorhabdus</taxon>
    </lineage>
</organism>
<keyword evidence="3" id="KW-1185">Reference proteome</keyword>
<dbReference type="PANTHER" id="PTHR48079">
    <property type="entry name" value="PROTEIN YEEZ"/>
    <property type="match status" value="1"/>
</dbReference>
<reference evidence="2 3" key="1">
    <citation type="submission" date="2021-03" db="EMBL/GenBank/DDBJ databases">
        <title>Complete genome of Parasphingorhabdus_sp.JHSY0214.</title>
        <authorList>
            <person name="Yoo J.H."/>
            <person name="Bae J.W."/>
        </authorList>
    </citation>
    <scope>NUCLEOTIDE SEQUENCE [LARGE SCALE GENOMIC DNA]</scope>
    <source>
        <strain evidence="2 3">JHSY0214</strain>
    </source>
</reference>
<dbReference type="RefSeq" id="WP_207989940.1">
    <property type="nucleotide sequence ID" value="NZ_CP071794.1"/>
</dbReference>
<sequence length="297" mass="31684">MRILVTGATGFIGGAIAKELLHRRHNPIGLARSASSADALLDAGLDVHRGDITDPESVTSAVDEVDAVIHTAFNHDFSRYTASCREDGQLLNALARKLVGANKTLIAASATIVGRTGSPITEQNAASEQIPRSSSEAFLSYADDGVRTGVVRLPPTVHGDGDTAFIPALTALAREHGVSAYPGDGSNRWPAVHRDDAARLFCDAVEQGRHDARYHAVAETGIAFRTIAEAIGEGLGVPCERIPNDQAESHFGWLAMFAALDNPASSEWTQETTGWAPREMGLISNMRNVDYFNTPSL</sequence>
<name>A0ABX7T776_9SPHN</name>
<dbReference type="Pfam" id="PF01370">
    <property type="entry name" value="Epimerase"/>
    <property type="match status" value="1"/>
</dbReference>
<evidence type="ECO:0000259" key="1">
    <source>
        <dbReference type="Pfam" id="PF01370"/>
    </source>
</evidence>
<dbReference type="SUPFAM" id="SSF51735">
    <property type="entry name" value="NAD(P)-binding Rossmann-fold domains"/>
    <property type="match status" value="1"/>
</dbReference>
<dbReference type="EMBL" id="CP071794">
    <property type="protein sequence ID" value="QTD57460.1"/>
    <property type="molecule type" value="Genomic_DNA"/>
</dbReference>
<protein>
    <submittedName>
        <fullName evidence="2">SDR family oxidoreductase</fullName>
    </submittedName>
</protein>
<accession>A0ABX7T776</accession>
<dbReference type="InterPro" id="IPR001509">
    <property type="entry name" value="Epimerase_deHydtase"/>
</dbReference>
<dbReference type="InterPro" id="IPR051783">
    <property type="entry name" value="NAD(P)-dependent_oxidoreduct"/>
</dbReference>
<dbReference type="PANTHER" id="PTHR48079:SF6">
    <property type="entry name" value="NAD(P)-BINDING DOMAIN-CONTAINING PROTEIN-RELATED"/>
    <property type="match status" value="1"/>
</dbReference>
<dbReference type="Proteomes" id="UP000663923">
    <property type="component" value="Chromosome"/>
</dbReference>
<evidence type="ECO:0000313" key="2">
    <source>
        <dbReference type="EMBL" id="QTD57460.1"/>
    </source>
</evidence>
<evidence type="ECO:0000313" key="3">
    <source>
        <dbReference type="Proteomes" id="UP000663923"/>
    </source>
</evidence>
<dbReference type="Gene3D" id="3.40.50.720">
    <property type="entry name" value="NAD(P)-binding Rossmann-like Domain"/>
    <property type="match status" value="1"/>
</dbReference>
<gene>
    <name evidence="2" type="ORF">J4G78_08020</name>
</gene>